<dbReference type="EMBL" id="UHJA01000001">
    <property type="protein sequence ID" value="SUP75923.1"/>
    <property type="molecule type" value="Genomic_DNA"/>
</dbReference>
<dbReference type="Proteomes" id="UP000254835">
    <property type="component" value="Unassembled WGS sequence"/>
</dbReference>
<dbReference type="AlphaFoldDB" id="A0A380PRA0"/>
<proteinExistence type="predicted"/>
<evidence type="ECO:0000313" key="1">
    <source>
        <dbReference type="EMBL" id="SUP75923.1"/>
    </source>
</evidence>
<sequence length="182" mass="20775">MRITTVENLSGYLRERTKPSEEKIFLEEIHDQGNWIQFIKFVKAQDSISLELQEAFHLMWIERGHFIRNKIGNDEKLLELISVMLPKYNGEAITVYRGENETRFNDGMIGFCWTTSKDVAKKFGCGLNACQARGLLLQANAPASAILAGIHWHSIYLGEYEVTANPAMLEDIQIIEIYPASH</sequence>
<organism evidence="1 2">
    <name type="scientific">Yersinia frederiksenii</name>
    <dbReference type="NCBI Taxonomy" id="29484"/>
    <lineage>
        <taxon>Bacteria</taxon>
        <taxon>Pseudomonadati</taxon>
        <taxon>Pseudomonadota</taxon>
        <taxon>Gammaproteobacteria</taxon>
        <taxon>Enterobacterales</taxon>
        <taxon>Yersiniaceae</taxon>
        <taxon>Yersinia</taxon>
    </lineage>
</organism>
<accession>A0A380PRA0</accession>
<name>A0A380PRA0_YERFR</name>
<gene>
    <name evidence="1" type="ORF">NCTC11470_00943</name>
</gene>
<reference evidence="1 2" key="1">
    <citation type="submission" date="2018-06" db="EMBL/GenBank/DDBJ databases">
        <authorList>
            <consortium name="Pathogen Informatics"/>
            <person name="Doyle S."/>
        </authorList>
    </citation>
    <scope>NUCLEOTIDE SEQUENCE [LARGE SCALE GENOMIC DNA]</scope>
    <source>
        <strain evidence="1 2">NCTC11470</strain>
    </source>
</reference>
<protein>
    <submittedName>
        <fullName evidence="1">Uncharacterized protein</fullName>
    </submittedName>
</protein>
<evidence type="ECO:0000313" key="2">
    <source>
        <dbReference type="Proteomes" id="UP000254835"/>
    </source>
</evidence>